<dbReference type="CDD" id="cd03058">
    <property type="entry name" value="GST_N_Tau"/>
    <property type="match status" value="1"/>
</dbReference>
<name>A0A4S4DWK4_CAMSN</name>
<dbReference type="CDD" id="cd03185">
    <property type="entry name" value="GST_C_Tau"/>
    <property type="match status" value="1"/>
</dbReference>
<comment type="function">
    <text evidence="5">Is involved in the conjugation of reduced glutathione to a wide number of exogenous and endogenous hydrophobic electrophiles.</text>
</comment>
<dbReference type="Proteomes" id="UP000306102">
    <property type="component" value="Unassembled WGS sequence"/>
</dbReference>
<dbReference type="SUPFAM" id="SSF47616">
    <property type="entry name" value="GST C-terminal domain-like"/>
    <property type="match status" value="1"/>
</dbReference>
<dbReference type="GO" id="GO:0005829">
    <property type="term" value="C:cytosol"/>
    <property type="evidence" value="ECO:0007669"/>
    <property type="project" value="UniProtKB-SubCell"/>
</dbReference>
<dbReference type="EC" id="2.5.1.18" evidence="5"/>
<dbReference type="SFLD" id="SFLDG01152">
    <property type="entry name" value="Main.3:_Omega-_and_Tau-like"/>
    <property type="match status" value="1"/>
</dbReference>
<keyword evidence="5" id="KW-0963">Cytoplasm</keyword>
<dbReference type="PROSITE" id="PS50405">
    <property type="entry name" value="GST_CTER"/>
    <property type="match status" value="1"/>
</dbReference>
<feature type="domain" description="GST C-terminal" evidence="7">
    <location>
        <begin position="87"/>
        <end position="228"/>
    </location>
</feature>
<dbReference type="FunFam" id="1.20.1050.10:FF:000016">
    <property type="entry name" value="Glutathione S-transferase U9"/>
    <property type="match status" value="1"/>
</dbReference>
<dbReference type="FunFam" id="3.40.30.10:FF:000044">
    <property type="entry name" value="Glutathione S-transferase GSTU6"/>
    <property type="match status" value="1"/>
</dbReference>
<comment type="similarity">
    <text evidence="3">Belongs to the GST superfamily. Tau family.</text>
</comment>
<dbReference type="PANTHER" id="PTHR11260:SF615">
    <property type="entry name" value="GLUTATHIONE S-TRANSFERASE U17"/>
    <property type="match status" value="1"/>
</dbReference>
<evidence type="ECO:0000256" key="2">
    <source>
        <dbReference type="ARBA" id="ARBA00022679"/>
    </source>
</evidence>
<comment type="caution">
    <text evidence="8">The sequence shown here is derived from an EMBL/GenBank/DDBJ whole genome shotgun (WGS) entry which is preliminary data.</text>
</comment>
<dbReference type="Gene3D" id="3.40.30.10">
    <property type="entry name" value="Glutaredoxin"/>
    <property type="match status" value="1"/>
</dbReference>
<evidence type="ECO:0000256" key="3">
    <source>
        <dbReference type="ARBA" id="ARBA00025743"/>
    </source>
</evidence>
<dbReference type="EMBL" id="SDRB02010313">
    <property type="protein sequence ID" value="THG06996.1"/>
    <property type="molecule type" value="Genomic_DNA"/>
</dbReference>
<dbReference type="SUPFAM" id="SSF52833">
    <property type="entry name" value="Thioredoxin-like"/>
    <property type="match status" value="1"/>
</dbReference>
<evidence type="ECO:0000256" key="4">
    <source>
        <dbReference type="ARBA" id="ARBA00047960"/>
    </source>
</evidence>
<evidence type="ECO:0000259" key="6">
    <source>
        <dbReference type="PROSITE" id="PS50404"/>
    </source>
</evidence>
<comment type="catalytic activity">
    <reaction evidence="4 5">
        <text>RX + glutathione = an S-substituted glutathione + a halide anion + H(+)</text>
        <dbReference type="Rhea" id="RHEA:16437"/>
        <dbReference type="ChEBI" id="CHEBI:15378"/>
        <dbReference type="ChEBI" id="CHEBI:16042"/>
        <dbReference type="ChEBI" id="CHEBI:17792"/>
        <dbReference type="ChEBI" id="CHEBI:57925"/>
        <dbReference type="ChEBI" id="CHEBI:90779"/>
        <dbReference type="EC" id="2.5.1.18"/>
    </reaction>
</comment>
<protein>
    <recommendedName>
        <fullName evidence="5">Glutathione S-transferase</fullName>
        <ecNumber evidence="5">2.5.1.18</ecNumber>
    </recommendedName>
</protein>
<accession>A0A4S4DWK4</accession>
<dbReference type="PROSITE" id="PS50404">
    <property type="entry name" value="GST_NTER"/>
    <property type="match status" value="1"/>
</dbReference>
<dbReference type="STRING" id="542762.A0A4S4DWK4"/>
<dbReference type="GO" id="GO:0006749">
    <property type="term" value="P:glutathione metabolic process"/>
    <property type="evidence" value="ECO:0007669"/>
    <property type="project" value="InterPro"/>
</dbReference>
<dbReference type="SFLD" id="SFLDG00358">
    <property type="entry name" value="Main_(cytGST)"/>
    <property type="match status" value="1"/>
</dbReference>
<evidence type="ECO:0000256" key="5">
    <source>
        <dbReference type="RuleBase" id="RU369102"/>
    </source>
</evidence>
<dbReference type="GO" id="GO:0004364">
    <property type="term" value="F:glutathione transferase activity"/>
    <property type="evidence" value="ECO:0007669"/>
    <property type="project" value="UniProtKB-UniRule"/>
</dbReference>
<keyword evidence="2 5" id="KW-0808">Transferase</keyword>
<dbReference type="AlphaFoldDB" id="A0A4S4DWK4"/>
<evidence type="ECO:0000259" key="7">
    <source>
        <dbReference type="PROSITE" id="PS50405"/>
    </source>
</evidence>
<evidence type="ECO:0000256" key="1">
    <source>
        <dbReference type="ARBA" id="ARBA00022575"/>
    </source>
</evidence>
<organism evidence="8 9">
    <name type="scientific">Camellia sinensis var. sinensis</name>
    <name type="common">China tea</name>
    <dbReference type="NCBI Taxonomy" id="542762"/>
    <lineage>
        <taxon>Eukaryota</taxon>
        <taxon>Viridiplantae</taxon>
        <taxon>Streptophyta</taxon>
        <taxon>Embryophyta</taxon>
        <taxon>Tracheophyta</taxon>
        <taxon>Spermatophyta</taxon>
        <taxon>Magnoliopsida</taxon>
        <taxon>eudicotyledons</taxon>
        <taxon>Gunneridae</taxon>
        <taxon>Pentapetalae</taxon>
        <taxon>asterids</taxon>
        <taxon>Ericales</taxon>
        <taxon>Theaceae</taxon>
        <taxon>Camellia</taxon>
    </lineage>
</organism>
<evidence type="ECO:0000313" key="9">
    <source>
        <dbReference type="Proteomes" id="UP000306102"/>
    </source>
</evidence>
<dbReference type="InterPro" id="IPR010987">
    <property type="entry name" value="Glutathione-S-Trfase_C-like"/>
</dbReference>
<dbReference type="Pfam" id="PF02798">
    <property type="entry name" value="GST_N"/>
    <property type="match status" value="1"/>
</dbReference>
<feature type="domain" description="GST N-terminal" evidence="6">
    <location>
        <begin position="2"/>
        <end position="81"/>
    </location>
</feature>
<evidence type="ECO:0000313" key="8">
    <source>
        <dbReference type="EMBL" id="THG06996.1"/>
    </source>
</evidence>
<dbReference type="InterPro" id="IPR045074">
    <property type="entry name" value="GST_C_Tau"/>
</dbReference>
<keyword evidence="1" id="KW-0216">Detoxification</keyword>
<gene>
    <name evidence="8" type="ORF">TEA_022911</name>
</gene>
<dbReference type="InterPro" id="IPR036282">
    <property type="entry name" value="Glutathione-S-Trfase_C_sf"/>
</dbReference>
<sequence>MADVKLLGSRSSPFVNRVQIALNSKSVNHVFLEEKFGSKSDILLRSNPVHKKIPVLIHGDKPICESLIIVEYIDQVCSSSPSILPSDPFDCAIARFWAAYVDDKLPSSMKQLRTAQRDDERLAAIEEMVGAMVLMEDAFVKCSKGKGFFGGDGIGYLDMALGSYLGWLRMVEKTVNVKLLDETKTPSLVGWAERFCSHDAVKDVIPGIDELMEVVAMHKAMAQAQSPN</sequence>
<keyword evidence="9" id="KW-1185">Reference proteome</keyword>
<dbReference type="SFLD" id="SFLDS00019">
    <property type="entry name" value="Glutathione_Transferase_(cytos"/>
    <property type="match status" value="1"/>
</dbReference>
<comment type="subcellular location">
    <subcellularLocation>
        <location evidence="5">Cytoplasm</location>
        <location evidence="5">Cytosol</location>
    </subcellularLocation>
</comment>
<dbReference type="GO" id="GO:0009407">
    <property type="term" value="P:toxin catabolic process"/>
    <property type="evidence" value="ECO:0007669"/>
    <property type="project" value="UniProtKB-ARBA"/>
</dbReference>
<dbReference type="Gene3D" id="1.20.1050.10">
    <property type="match status" value="1"/>
</dbReference>
<dbReference type="PANTHER" id="PTHR11260">
    <property type="entry name" value="GLUTATHIONE S-TRANSFERASE, GST, SUPERFAMILY, GST DOMAIN CONTAINING"/>
    <property type="match status" value="1"/>
</dbReference>
<dbReference type="InterPro" id="IPR040079">
    <property type="entry name" value="Glutathione_S-Trfase"/>
</dbReference>
<dbReference type="InterPro" id="IPR045073">
    <property type="entry name" value="Omega/Tau-like"/>
</dbReference>
<dbReference type="InterPro" id="IPR036249">
    <property type="entry name" value="Thioredoxin-like_sf"/>
</dbReference>
<proteinExistence type="inferred from homology"/>
<dbReference type="InterPro" id="IPR004045">
    <property type="entry name" value="Glutathione_S-Trfase_N"/>
</dbReference>
<reference evidence="8 9" key="1">
    <citation type="journal article" date="2018" name="Proc. Natl. Acad. Sci. U.S.A.">
        <title>Draft genome sequence of Camellia sinensis var. sinensis provides insights into the evolution of the tea genome and tea quality.</title>
        <authorList>
            <person name="Wei C."/>
            <person name="Yang H."/>
            <person name="Wang S."/>
            <person name="Zhao J."/>
            <person name="Liu C."/>
            <person name="Gao L."/>
            <person name="Xia E."/>
            <person name="Lu Y."/>
            <person name="Tai Y."/>
            <person name="She G."/>
            <person name="Sun J."/>
            <person name="Cao H."/>
            <person name="Tong W."/>
            <person name="Gao Q."/>
            <person name="Li Y."/>
            <person name="Deng W."/>
            <person name="Jiang X."/>
            <person name="Wang W."/>
            <person name="Chen Q."/>
            <person name="Zhang S."/>
            <person name="Li H."/>
            <person name="Wu J."/>
            <person name="Wang P."/>
            <person name="Li P."/>
            <person name="Shi C."/>
            <person name="Zheng F."/>
            <person name="Jian J."/>
            <person name="Huang B."/>
            <person name="Shan D."/>
            <person name="Shi M."/>
            <person name="Fang C."/>
            <person name="Yue Y."/>
            <person name="Li F."/>
            <person name="Li D."/>
            <person name="Wei S."/>
            <person name="Han B."/>
            <person name="Jiang C."/>
            <person name="Yin Y."/>
            <person name="Xia T."/>
            <person name="Zhang Z."/>
            <person name="Bennetzen J.L."/>
            <person name="Zhao S."/>
            <person name="Wan X."/>
        </authorList>
    </citation>
    <scope>NUCLEOTIDE SEQUENCE [LARGE SCALE GENOMIC DNA]</scope>
    <source>
        <strain evidence="9">cv. Shuchazao</strain>
        <tissue evidence="8">Leaf</tissue>
    </source>
</reference>